<comment type="caution">
    <text evidence="3">The sequence shown here is derived from an EMBL/GenBank/DDBJ whole genome shotgun (WGS) entry which is preliminary data.</text>
</comment>
<protein>
    <submittedName>
        <fullName evidence="3">Uncharacterized protein</fullName>
    </submittedName>
</protein>
<dbReference type="STRING" id="1838280.A6M21_07330"/>
<keyword evidence="2" id="KW-0472">Membrane</keyword>
<feature type="region of interest" description="Disordered" evidence="1">
    <location>
        <begin position="96"/>
        <end position="125"/>
    </location>
</feature>
<evidence type="ECO:0000313" key="3">
    <source>
        <dbReference type="EMBL" id="OAT84827.1"/>
    </source>
</evidence>
<keyword evidence="4" id="KW-1185">Reference proteome</keyword>
<keyword evidence="2" id="KW-1133">Transmembrane helix</keyword>
<gene>
    <name evidence="3" type="ORF">A6M21_07330</name>
</gene>
<name>A0A1B7LG76_9FIRM</name>
<accession>A0A1B7LG76</accession>
<organism evidence="3 4">
    <name type="scientific">Desulfotomaculum copahuensis</name>
    <dbReference type="NCBI Taxonomy" id="1838280"/>
    <lineage>
        <taxon>Bacteria</taxon>
        <taxon>Bacillati</taxon>
        <taxon>Bacillota</taxon>
        <taxon>Clostridia</taxon>
        <taxon>Eubacteriales</taxon>
        <taxon>Desulfotomaculaceae</taxon>
        <taxon>Desulfotomaculum</taxon>
    </lineage>
</organism>
<feature type="transmembrane region" description="Helical" evidence="2">
    <location>
        <begin position="72"/>
        <end position="91"/>
    </location>
</feature>
<sequence length="149" mass="15703">MPGGRLCAGESRPGETLLIPAGTRGGPFFVRSYKRRGFAFVRRSKGERGGLKNSILIWSACRLEVGDVQKKTVWLLVFLLALWLLPLAGCVSGGQPPAVKSGPVNPEYQGQPLGRPGKGGEGGDKPRVCWSGGGVAVESNGFTGVKVLL</sequence>
<proteinExistence type="predicted"/>
<reference evidence="3 4" key="1">
    <citation type="submission" date="2016-04" db="EMBL/GenBank/DDBJ databases">
        <authorList>
            <person name="Evans L.H."/>
            <person name="Alamgir A."/>
            <person name="Owens N."/>
            <person name="Weber N.D."/>
            <person name="Virtaneva K."/>
            <person name="Barbian K."/>
            <person name="Babar A."/>
            <person name="Rosenke K."/>
        </authorList>
    </citation>
    <scope>NUCLEOTIDE SEQUENCE [LARGE SCALE GENOMIC DNA]</scope>
    <source>
        <strain evidence="3 4">LMa1</strain>
    </source>
</reference>
<dbReference type="Proteomes" id="UP000078532">
    <property type="component" value="Unassembled WGS sequence"/>
</dbReference>
<dbReference type="AlphaFoldDB" id="A0A1B7LG76"/>
<evidence type="ECO:0000256" key="1">
    <source>
        <dbReference type="SAM" id="MobiDB-lite"/>
    </source>
</evidence>
<evidence type="ECO:0000313" key="4">
    <source>
        <dbReference type="Proteomes" id="UP000078532"/>
    </source>
</evidence>
<evidence type="ECO:0000256" key="2">
    <source>
        <dbReference type="SAM" id="Phobius"/>
    </source>
</evidence>
<dbReference type="EMBL" id="LYVF01000092">
    <property type="protein sequence ID" value="OAT84827.1"/>
    <property type="molecule type" value="Genomic_DNA"/>
</dbReference>
<keyword evidence="2" id="KW-0812">Transmembrane</keyword>